<proteinExistence type="predicted"/>
<comment type="caution">
    <text evidence="2">The sequence shown here is derived from an EMBL/GenBank/DDBJ whole genome shotgun (WGS) entry which is preliminary data.</text>
</comment>
<gene>
    <name evidence="2" type="ORF">C2S53_003039</name>
</gene>
<name>A0AAD4PFQ3_PERFH</name>
<keyword evidence="3" id="KW-1185">Reference proteome</keyword>
<dbReference type="InterPro" id="IPR050059">
    <property type="entry name" value="ATP_synthase_B_chain"/>
</dbReference>
<dbReference type="AlphaFoldDB" id="A0AAD4PFQ3"/>
<dbReference type="Proteomes" id="UP001190926">
    <property type="component" value="Unassembled WGS sequence"/>
</dbReference>
<protein>
    <submittedName>
        <fullName evidence="2">ATPase</fullName>
    </submittedName>
</protein>
<sequence length="106" mass="11740">MDERDATIREKLNSVKDTSGEVKQLEQQAAVVMKAAKAEISAALNKMKKETQMEVEEKLAEGRKKIEAELQEALASLEKQKEETVKALDSQIAALSQEIVNKVLSV</sequence>
<dbReference type="EMBL" id="SDAM02000018">
    <property type="protein sequence ID" value="KAH6837252.1"/>
    <property type="molecule type" value="Genomic_DNA"/>
</dbReference>
<evidence type="ECO:0000313" key="3">
    <source>
        <dbReference type="Proteomes" id="UP001190926"/>
    </source>
</evidence>
<feature type="coiled-coil region" evidence="1">
    <location>
        <begin position="8"/>
        <end position="98"/>
    </location>
</feature>
<evidence type="ECO:0000313" key="2">
    <source>
        <dbReference type="EMBL" id="KAH6837252.1"/>
    </source>
</evidence>
<evidence type="ECO:0000256" key="1">
    <source>
        <dbReference type="SAM" id="Coils"/>
    </source>
</evidence>
<accession>A0AAD4PFQ3</accession>
<dbReference type="PANTHER" id="PTHR33445:SF2">
    <property type="entry name" value="ATP SYNTHASE SUBUNIT B', CHLOROPLASTIC"/>
    <property type="match status" value="1"/>
</dbReference>
<reference evidence="2 3" key="1">
    <citation type="journal article" date="2021" name="Nat. Commun.">
        <title>Incipient diploidization of the medicinal plant Perilla within 10,000 years.</title>
        <authorList>
            <person name="Zhang Y."/>
            <person name="Shen Q."/>
            <person name="Leng L."/>
            <person name="Zhang D."/>
            <person name="Chen S."/>
            <person name="Shi Y."/>
            <person name="Ning Z."/>
            <person name="Chen S."/>
        </authorList>
    </citation>
    <scope>NUCLEOTIDE SEQUENCE [LARGE SCALE GENOMIC DNA]</scope>
    <source>
        <strain evidence="3">cv. PC099</strain>
    </source>
</reference>
<organism evidence="2 3">
    <name type="scientific">Perilla frutescens var. hirtella</name>
    <name type="common">Perilla citriodora</name>
    <name type="synonym">Perilla setoyensis</name>
    <dbReference type="NCBI Taxonomy" id="608512"/>
    <lineage>
        <taxon>Eukaryota</taxon>
        <taxon>Viridiplantae</taxon>
        <taxon>Streptophyta</taxon>
        <taxon>Embryophyta</taxon>
        <taxon>Tracheophyta</taxon>
        <taxon>Spermatophyta</taxon>
        <taxon>Magnoliopsida</taxon>
        <taxon>eudicotyledons</taxon>
        <taxon>Gunneridae</taxon>
        <taxon>Pentapetalae</taxon>
        <taxon>asterids</taxon>
        <taxon>lamiids</taxon>
        <taxon>Lamiales</taxon>
        <taxon>Lamiaceae</taxon>
        <taxon>Nepetoideae</taxon>
        <taxon>Elsholtzieae</taxon>
        <taxon>Perilla</taxon>
    </lineage>
</organism>
<dbReference type="GO" id="GO:0046961">
    <property type="term" value="F:proton-transporting ATPase activity, rotational mechanism"/>
    <property type="evidence" value="ECO:0007669"/>
    <property type="project" value="TreeGrafter"/>
</dbReference>
<keyword evidence="1" id="KW-0175">Coiled coil</keyword>
<dbReference type="PANTHER" id="PTHR33445">
    <property type="entry name" value="ATP SYNTHASE SUBUNIT B', CHLOROPLASTIC"/>
    <property type="match status" value="1"/>
</dbReference>